<accession>A0A8C5MV39</accession>
<protein>
    <submittedName>
        <fullName evidence="2">Chromosome 8 open reading frame 76</fullName>
    </submittedName>
</protein>
<keyword evidence="1" id="KW-0802">TPR repeat</keyword>
<reference evidence="2" key="2">
    <citation type="submission" date="2025-09" db="UniProtKB">
        <authorList>
            <consortium name="Ensembl"/>
        </authorList>
    </citation>
    <scope>IDENTIFICATION</scope>
</reference>
<feature type="repeat" description="TPR" evidence="1">
    <location>
        <begin position="92"/>
        <end position="125"/>
    </location>
</feature>
<dbReference type="Pfam" id="PF17826">
    <property type="entry name" value="DUF5588"/>
    <property type="match status" value="1"/>
</dbReference>
<dbReference type="Proteomes" id="UP000694569">
    <property type="component" value="Unplaced"/>
</dbReference>
<reference evidence="2" key="1">
    <citation type="submission" date="2025-08" db="UniProtKB">
        <authorList>
            <consortium name="Ensembl"/>
        </authorList>
    </citation>
    <scope>IDENTIFICATION</scope>
</reference>
<evidence type="ECO:0000313" key="2">
    <source>
        <dbReference type="Ensembl" id="ENSLLEP00000017520.1"/>
    </source>
</evidence>
<gene>
    <name evidence="2" type="primary">C8orf76</name>
</gene>
<evidence type="ECO:0000256" key="1">
    <source>
        <dbReference type="PROSITE-ProRule" id="PRU00339"/>
    </source>
</evidence>
<dbReference type="PROSITE" id="PS50005">
    <property type="entry name" value="TPR"/>
    <property type="match status" value="1"/>
</dbReference>
<dbReference type="OrthoDB" id="6334002at2759"/>
<dbReference type="GeneTree" id="ENSGT00390000011435"/>
<dbReference type="InterPro" id="IPR011990">
    <property type="entry name" value="TPR-like_helical_dom_sf"/>
</dbReference>
<dbReference type="InterPro" id="IPR019734">
    <property type="entry name" value="TPR_rpt"/>
</dbReference>
<dbReference type="InterPro" id="IPR041404">
    <property type="entry name" value="DUF5588"/>
</dbReference>
<sequence length="402" mass="46405">MRIRKRSKTRRMRVDSRNRSAASFVSGEALFREGRAVFPVLSMEFPGCCFEDSLFSESRDRTVGAEGPYEARQCEPQWFNEDMNSEDHPEIITVLKFRGDFAYRRGDYEKALTEYENCCQLLPQTNAAMRRDVQESQARCLVHLRRFKEALEITETMRKSVLNTDHLTCTLIIEITILSHLGNWTMLISCLQQLVSLHPFNPWMWKKLAESYQRLFLTPQDIKSVNQTLGHTTMTETDFTAKEQLCLYCCARNMDRRNDGGNAEPQGQNGRTVLGSCKHSECCTESELWIVSCASLIRARLLLQLVHAQQASFVLVKNEKAQREIEEQLKELGIEEETQVLMTEIMGEDLSTEGLREEGQLDLKTTIALSSLCMPTGDEFKTKWFEKVRTIPRCMKMNNYSR</sequence>
<dbReference type="SUPFAM" id="SSF48452">
    <property type="entry name" value="TPR-like"/>
    <property type="match status" value="1"/>
</dbReference>
<dbReference type="AlphaFoldDB" id="A0A8C5MV39"/>
<organism evidence="2 3">
    <name type="scientific">Leptobrachium leishanense</name>
    <name type="common">Leishan spiny toad</name>
    <dbReference type="NCBI Taxonomy" id="445787"/>
    <lineage>
        <taxon>Eukaryota</taxon>
        <taxon>Metazoa</taxon>
        <taxon>Chordata</taxon>
        <taxon>Craniata</taxon>
        <taxon>Vertebrata</taxon>
        <taxon>Euteleostomi</taxon>
        <taxon>Amphibia</taxon>
        <taxon>Batrachia</taxon>
        <taxon>Anura</taxon>
        <taxon>Pelobatoidea</taxon>
        <taxon>Megophryidae</taxon>
        <taxon>Leptobrachium</taxon>
    </lineage>
</organism>
<dbReference type="Ensembl" id="ENSLLET00000018190.1">
    <property type="protein sequence ID" value="ENSLLEP00000017520.1"/>
    <property type="gene ID" value="ENSLLEG00000011150.1"/>
</dbReference>
<dbReference type="PANTHER" id="PTHR31919:SF1">
    <property type="entry name" value="ZINC FINGERS AND HOMEOBOXES PROTEIN 1, ISOFORM 2"/>
    <property type="match status" value="1"/>
</dbReference>
<dbReference type="PANTHER" id="PTHR31919">
    <property type="entry name" value="ZINC FINGERS AND HOMEOBOXES PROTEIN 1, ISOFORM 2"/>
    <property type="match status" value="1"/>
</dbReference>
<proteinExistence type="predicted"/>
<dbReference type="Gene3D" id="1.25.40.10">
    <property type="entry name" value="Tetratricopeptide repeat domain"/>
    <property type="match status" value="1"/>
</dbReference>
<name>A0A8C5MV39_9ANUR</name>
<evidence type="ECO:0000313" key="3">
    <source>
        <dbReference type="Proteomes" id="UP000694569"/>
    </source>
</evidence>
<keyword evidence="3" id="KW-1185">Reference proteome</keyword>